<dbReference type="EMBL" id="UGJR01000002">
    <property type="protein sequence ID" value="STR39881.1"/>
    <property type="molecule type" value="Genomic_DNA"/>
</dbReference>
<evidence type="ECO:0000313" key="3">
    <source>
        <dbReference type="Proteomes" id="UP000255050"/>
    </source>
</evidence>
<dbReference type="Proteomes" id="UP000255050">
    <property type="component" value="Unassembled WGS sequence"/>
</dbReference>
<organism evidence="2 3">
    <name type="scientific">Klebsiella michiganensis</name>
    <dbReference type="NCBI Taxonomy" id="1134687"/>
    <lineage>
        <taxon>Bacteria</taxon>
        <taxon>Pseudomonadati</taxon>
        <taxon>Pseudomonadota</taxon>
        <taxon>Gammaproteobacteria</taxon>
        <taxon>Enterobacterales</taxon>
        <taxon>Enterobacteriaceae</taxon>
        <taxon>Klebsiella/Raoultella group</taxon>
        <taxon>Klebsiella</taxon>
    </lineage>
</organism>
<reference evidence="2 3" key="1">
    <citation type="submission" date="2018-06" db="EMBL/GenBank/DDBJ databases">
        <authorList>
            <consortium name="Pathogen Informatics"/>
            <person name="Doyle S."/>
        </authorList>
    </citation>
    <scope>NUCLEOTIDE SEQUENCE [LARGE SCALE GENOMIC DNA]</scope>
    <source>
        <strain evidence="2 3">NCTC11694</strain>
    </source>
</reference>
<dbReference type="AlphaFoldDB" id="A0A7H4LUQ5"/>
<evidence type="ECO:0000313" key="2">
    <source>
        <dbReference type="EMBL" id="STR39881.1"/>
    </source>
</evidence>
<protein>
    <submittedName>
        <fullName evidence="2">Chitinase</fullName>
    </submittedName>
</protein>
<dbReference type="GO" id="GO:0000272">
    <property type="term" value="P:polysaccharide catabolic process"/>
    <property type="evidence" value="ECO:0007669"/>
    <property type="project" value="UniProtKB-KW"/>
</dbReference>
<keyword evidence="1" id="KW-0119">Carbohydrate metabolism</keyword>
<gene>
    <name evidence="2" type="ORF">NCTC11694_01026</name>
</gene>
<evidence type="ECO:0000256" key="1">
    <source>
        <dbReference type="ARBA" id="ARBA00023326"/>
    </source>
</evidence>
<dbReference type="InterPro" id="IPR029070">
    <property type="entry name" value="Chitinase_insertion_sf"/>
</dbReference>
<sequence>MNNYLAAGLKPSQMNLGIGFYGRIPKRAVEPGIDWSKPDAQKNPATRPTLRLNRLNCSNRWASI</sequence>
<accession>A0A7H4LUQ5</accession>
<proteinExistence type="predicted"/>
<name>A0A7H4LUQ5_9ENTR</name>
<comment type="caution">
    <text evidence="2">The sequence shown here is derived from an EMBL/GenBank/DDBJ whole genome shotgun (WGS) entry which is preliminary data.</text>
</comment>
<keyword evidence="1" id="KW-0624">Polysaccharide degradation</keyword>
<dbReference type="Gene3D" id="3.10.50.10">
    <property type="match status" value="1"/>
</dbReference>